<dbReference type="PANTHER" id="PTHR18820:SF1">
    <property type="entry name" value="PROTEIN LEG1 HOMOLOG"/>
    <property type="match status" value="1"/>
</dbReference>
<reference evidence="7" key="2">
    <citation type="submission" date="2025-09" db="UniProtKB">
        <authorList>
            <consortium name="Ensembl"/>
        </authorList>
    </citation>
    <scope>IDENTIFICATION</scope>
</reference>
<dbReference type="GO" id="GO:0005615">
    <property type="term" value="C:extracellular space"/>
    <property type="evidence" value="ECO:0007669"/>
    <property type="project" value="Ensembl"/>
</dbReference>
<dbReference type="Ensembl" id="ENSJJAT00000012256.1">
    <property type="protein sequence ID" value="ENSJJAP00000005870.1"/>
    <property type="gene ID" value="ENSJJAG00000010685.1"/>
</dbReference>
<evidence type="ECO:0000256" key="4">
    <source>
        <dbReference type="ARBA" id="ARBA00022729"/>
    </source>
</evidence>
<dbReference type="CTD" id="109312003"/>
<comment type="subcellular location">
    <subcellularLocation>
        <location evidence="1">Secreted</location>
    </subcellularLocation>
</comment>
<keyword evidence="5" id="KW-0325">Glycoprotein</keyword>
<dbReference type="InterPro" id="IPR008499">
    <property type="entry name" value="Leg1"/>
</dbReference>
<comment type="similarity">
    <text evidence="2">Belongs to the LEG1 family.</text>
</comment>
<protein>
    <submittedName>
        <fullName evidence="7">RIKEN cDNA 2310057J18 gene</fullName>
    </submittedName>
</protein>
<dbReference type="GeneID" id="101606042"/>
<dbReference type="OrthoDB" id="17046at2759"/>
<keyword evidence="8" id="KW-1185">Reference proteome</keyword>
<accession>A0A8C5K623</accession>
<dbReference type="AlphaFoldDB" id="A0A8C5K623"/>
<dbReference type="OMA" id="PKLMDDW"/>
<name>A0A8C5K623_JACJA</name>
<evidence type="ECO:0000313" key="8">
    <source>
        <dbReference type="Proteomes" id="UP000694385"/>
    </source>
</evidence>
<evidence type="ECO:0000256" key="2">
    <source>
        <dbReference type="ARBA" id="ARBA00009122"/>
    </source>
</evidence>
<gene>
    <name evidence="7" type="primary">CUNH6orf58</name>
</gene>
<evidence type="ECO:0000256" key="6">
    <source>
        <dbReference type="SAM" id="SignalP"/>
    </source>
</evidence>
<dbReference type="PANTHER" id="PTHR18820">
    <property type="entry name" value="LEG1"/>
    <property type="match status" value="1"/>
</dbReference>
<evidence type="ECO:0000256" key="5">
    <source>
        <dbReference type="ARBA" id="ARBA00023180"/>
    </source>
</evidence>
<evidence type="ECO:0000256" key="3">
    <source>
        <dbReference type="ARBA" id="ARBA00022525"/>
    </source>
</evidence>
<dbReference type="Proteomes" id="UP000694385">
    <property type="component" value="Unassembled WGS sequence"/>
</dbReference>
<dbReference type="GeneTree" id="ENSGT00390000004904"/>
<feature type="chain" id="PRO_5034201450" evidence="6">
    <location>
        <begin position="21"/>
        <end position="336"/>
    </location>
</feature>
<evidence type="ECO:0000313" key="7">
    <source>
        <dbReference type="Ensembl" id="ENSJJAP00000005870.1"/>
    </source>
</evidence>
<reference evidence="7" key="1">
    <citation type="submission" date="2025-08" db="UniProtKB">
        <authorList>
            <consortium name="Ensembl"/>
        </authorList>
    </citation>
    <scope>IDENTIFICATION</scope>
</reference>
<organism evidence="7 8">
    <name type="scientific">Jaculus jaculus</name>
    <name type="common">Lesser Egyptian jerboa</name>
    <dbReference type="NCBI Taxonomy" id="51337"/>
    <lineage>
        <taxon>Eukaryota</taxon>
        <taxon>Metazoa</taxon>
        <taxon>Chordata</taxon>
        <taxon>Craniata</taxon>
        <taxon>Vertebrata</taxon>
        <taxon>Euteleostomi</taxon>
        <taxon>Mammalia</taxon>
        <taxon>Eutheria</taxon>
        <taxon>Euarchontoglires</taxon>
        <taxon>Glires</taxon>
        <taxon>Rodentia</taxon>
        <taxon>Myomorpha</taxon>
        <taxon>Dipodoidea</taxon>
        <taxon>Dipodidae</taxon>
        <taxon>Dipodinae</taxon>
        <taxon>Jaculus</taxon>
    </lineage>
</organism>
<feature type="signal peptide" evidence="6">
    <location>
        <begin position="1"/>
        <end position="20"/>
    </location>
</feature>
<sequence>MALLPSWAWVLAGCLSAAAGASDLSGLYPPLWEESPGQFSDYRVENGKYIIDPWIFTERMGAYRILLNQTAPYFEKYAPENEQNILWGLPLQHGWQYSSGRLVDPTGRTDCGYESRDHLCISVDSWWADINYFLSMLPFLAAVDSGIMGISSEQITLLPPPKDQTKFCYDVAGCWSTFPDIMEKWTAFFQYMQSPSSDFDGLLNHLWVAHTSSLKYPVTIFEDRYAYYVNPEADFEKNWAVAVNYLAAAQLPTTLTRSHSLQKGLASRMLLSTDKAPFIADFTPLQNSVLVALSSLGDTDRLTGSLSLAAWKISMKTEAARKFFLQLLENYVALST</sequence>
<dbReference type="Pfam" id="PF05612">
    <property type="entry name" value="Leg1"/>
    <property type="match status" value="1"/>
</dbReference>
<keyword evidence="4 6" id="KW-0732">Signal</keyword>
<keyword evidence="3" id="KW-0964">Secreted</keyword>
<proteinExistence type="inferred from homology"/>
<evidence type="ECO:0000256" key="1">
    <source>
        <dbReference type="ARBA" id="ARBA00004613"/>
    </source>
</evidence>
<dbReference type="RefSeq" id="XP_004651279.1">
    <property type="nucleotide sequence ID" value="XM_004651222.2"/>
</dbReference>